<dbReference type="EMBL" id="MCGT01000047">
    <property type="protein sequence ID" value="ORX44599.1"/>
    <property type="molecule type" value="Genomic_DNA"/>
</dbReference>
<organism evidence="4 5">
    <name type="scientific">Hesseltinella vesiculosa</name>
    <dbReference type="NCBI Taxonomy" id="101127"/>
    <lineage>
        <taxon>Eukaryota</taxon>
        <taxon>Fungi</taxon>
        <taxon>Fungi incertae sedis</taxon>
        <taxon>Mucoromycota</taxon>
        <taxon>Mucoromycotina</taxon>
        <taxon>Mucoromycetes</taxon>
        <taxon>Mucorales</taxon>
        <taxon>Cunninghamellaceae</taxon>
        <taxon>Hesseltinella</taxon>
    </lineage>
</organism>
<feature type="compositionally biased region" description="Acidic residues" evidence="2">
    <location>
        <begin position="718"/>
        <end position="731"/>
    </location>
</feature>
<keyword evidence="1" id="KW-0479">Metal-binding</keyword>
<dbReference type="Proteomes" id="UP000242146">
    <property type="component" value="Unassembled WGS sequence"/>
</dbReference>
<feature type="compositionally biased region" description="Polar residues" evidence="2">
    <location>
        <begin position="736"/>
        <end position="762"/>
    </location>
</feature>
<keyword evidence="1" id="KW-0863">Zinc-finger</keyword>
<evidence type="ECO:0000259" key="3">
    <source>
        <dbReference type="PROSITE" id="PS50966"/>
    </source>
</evidence>
<evidence type="ECO:0000256" key="2">
    <source>
        <dbReference type="SAM" id="MobiDB-lite"/>
    </source>
</evidence>
<proteinExistence type="predicted"/>
<dbReference type="GO" id="GO:0008270">
    <property type="term" value="F:zinc ion binding"/>
    <property type="evidence" value="ECO:0007669"/>
    <property type="project" value="UniProtKB-KW"/>
</dbReference>
<sequence length="811" mass="89503">MKIINKKLPAFVFSPSLSSNRQSQVMSLVMKRKKANIALRDVPCPAIHRPYMLAFGKVLDSHDQTWQNSSLYVYSPALSQAPADNLTTDTRLDQPVMVDTLSFSRPATIVYLQEGLAFKGRPLATKNKANGQMDDWTSAIRQLSQKGLYTVLIIDETTLYSPQEKQAMSNAFNQKRIQADRRHRLWSWAATLVPDEEPLYVYMHTYASSSTFSLSHALGWLQQRHQLDLTDSRLLYTGKSPPTLDAHAPTYLQLLHPEKLMEPSQGNGKQRQRDATSDDIEDTGLCHFSLEQLQMPLNEEALPLLVPGKSFSEKRIEESNECLHAILIKDATFDTLLARYVARNSQLDEPGTIQSLAFRAKYTTEDAIGTYIANTGAMARGKQLPPSSLSSTTYQWQGPNLRIQGKFKGTSEDPYEIWLNVGEKEILDGKCSCPVGDRGQCKHCVLLLFQLHEHVGRFEEIQNGTLQTTNGEISAEPIEKESDSVTPSRSEPPPPVPIARLPDGRRFLPWMLKAEEPPPKASRSRKRKADVALSEDGNDTIDQSGNETVDQSGNDAEKDKPKPKKKRTTKSKKIVSTATAAVADLNDPMDMQPDISTGDNIASENSMLSTSTHWSPSLAMEDGFPSPASSAPKRKPPSERKKGKAPAQASSDHHPVVSPANYVFPSPFDAYTDAGQTPSLPHEHDLSLSPPSSFPAQESALPPTPAETLANSDRIPSDDDDGSTTEDEDDDWNTREMVNQTPTSHPSSDTCSNPPSQSNLTQPLVDLGLSKSKMADSGSETEDEDEVPLRIVTSPKQPTASTMDIFDELGL</sequence>
<dbReference type="InterPro" id="IPR007527">
    <property type="entry name" value="Znf_SWIM"/>
</dbReference>
<feature type="compositionally biased region" description="Polar residues" evidence="2">
    <location>
        <begin position="594"/>
        <end position="615"/>
    </location>
</feature>
<feature type="region of interest" description="Disordered" evidence="2">
    <location>
        <begin position="514"/>
        <end position="811"/>
    </location>
</feature>
<feature type="domain" description="SWIM-type" evidence="3">
    <location>
        <begin position="415"/>
        <end position="452"/>
    </location>
</feature>
<feature type="compositionally biased region" description="Polar residues" evidence="2">
    <location>
        <begin position="540"/>
        <end position="554"/>
    </location>
</feature>
<protein>
    <recommendedName>
        <fullName evidence="3">SWIM-type domain-containing protein</fullName>
    </recommendedName>
</protein>
<dbReference type="OrthoDB" id="2289883at2759"/>
<evidence type="ECO:0000313" key="5">
    <source>
        <dbReference type="Proteomes" id="UP000242146"/>
    </source>
</evidence>
<dbReference type="AlphaFoldDB" id="A0A1X2G4D0"/>
<comment type="caution">
    <text evidence="4">The sequence shown here is derived from an EMBL/GenBank/DDBJ whole genome shotgun (WGS) entry which is preliminary data.</text>
</comment>
<evidence type="ECO:0000313" key="4">
    <source>
        <dbReference type="EMBL" id="ORX44599.1"/>
    </source>
</evidence>
<dbReference type="PROSITE" id="PS50966">
    <property type="entry name" value="ZF_SWIM"/>
    <property type="match status" value="1"/>
</dbReference>
<feature type="compositionally biased region" description="Basic residues" evidence="2">
    <location>
        <begin position="561"/>
        <end position="573"/>
    </location>
</feature>
<feature type="region of interest" description="Disordered" evidence="2">
    <location>
        <begin position="466"/>
        <end position="502"/>
    </location>
</feature>
<keyword evidence="1" id="KW-0862">Zinc</keyword>
<evidence type="ECO:0000256" key="1">
    <source>
        <dbReference type="PROSITE-ProRule" id="PRU00325"/>
    </source>
</evidence>
<reference evidence="4 5" key="1">
    <citation type="submission" date="2016-07" db="EMBL/GenBank/DDBJ databases">
        <title>Pervasive Adenine N6-methylation of Active Genes in Fungi.</title>
        <authorList>
            <consortium name="DOE Joint Genome Institute"/>
            <person name="Mondo S.J."/>
            <person name="Dannebaum R.O."/>
            <person name="Kuo R.C."/>
            <person name="Labutti K."/>
            <person name="Haridas S."/>
            <person name="Kuo A."/>
            <person name="Salamov A."/>
            <person name="Ahrendt S.R."/>
            <person name="Lipzen A."/>
            <person name="Sullivan W."/>
            <person name="Andreopoulos W.B."/>
            <person name="Clum A."/>
            <person name="Lindquist E."/>
            <person name="Daum C."/>
            <person name="Ramamoorthy G.K."/>
            <person name="Gryganskyi A."/>
            <person name="Culley D."/>
            <person name="Magnuson J.K."/>
            <person name="James T.Y."/>
            <person name="O'Malley M.A."/>
            <person name="Stajich J.E."/>
            <person name="Spatafora J.W."/>
            <person name="Visel A."/>
            <person name="Grigoriev I.V."/>
        </authorList>
    </citation>
    <scope>NUCLEOTIDE SEQUENCE [LARGE SCALE GENOMIC DNA]</scope>
    <source>
        <strain evidence="4 5">NRRL 3301</strain>
    </source>
</reference>
<keyword evidence="5" id="KW-1185">Reference proteome</keyword>
<name>A0A1X2G4D0_9FUNG</name>
<gene>
    <name evidence="4" type="ORF">DM01DRAFT_304129</name>
</gene>
<accession>A0A1X2G4D0</accession>